<proteinExistence type="predicted"/>
<dbReference type="SUPFAM" id="SSF52151">
    <property type="entry name" value="FabD/lysophospholipase-like"/>
    <property type="match status" value="1"/>
</dbReference>
<reference evidence="9" key="1">
    <citation type="journal article" date="2019" name="Int. J. Syst. Evol. Microbiol.">
        <title>The Global Catalogue of Microorganisms (GCM) 10K type strain sequencing project: providing services to taxonomists for standard genome sequencing and annotation.</title>
        <authorList>
            <consortium name="The Broad Institute Genomics Platform"/>
            <consortium name="The Broad Institute Genome Sequencing Center for Infectious Disease"/>
            <person name="Wu L."/>
            <person name="Ma J."/>
        </authorList>
    </citation>
    <scope>NUCLEOTIDE SEQUENCE [LARGE SCALE GENOMIC DNA]</scope>
    <source>
        <strain evidence="9">CGMCC 4.7357</strain>
    </source>
</reference>
<dbReference type="SUPFAM" id="SSF53901">
    <property type="entry name" value="Thiolase-like"/>
    <property type="match status" value="1"/>
</dbReference>
<evidence type="ECO:0000256" key="3">
    <source>
        <dbReference type="ARBA" id="ARBA00022679"/>
    </source>
</evidence>
<feature type="compositionally biased region" description="Gly residues" evidence="5">
    <location>
        <begin position="1018"/>
        <end position="1049"/>
    </location>
</feature>
<gene>
    <name evidence="8" type="ORF">ACFPA8_24980</name>
</gene>
<dbReference type="Pfam" id="PF00698">
    <property type="entry name" value="Acyl_transf_1"/>
    <property type="match status" value="1"/>
</dbReference>
<dbReference type="PANTHER" id="PTHR43775">
    <property type="entry name" value="FATTY ACID SYNTHASE"/>
    <property type="match status" value="1"/>
</dbReference>
<dbReference type="EMBL" id="JBHSFH010000015">
    <property type="protein sequence ID" value="MFC4497390.1"/>
    <property type="molecule type" value="Genomic_DNA"/>
</dbReference>
<dbReference type="InterPro" id="IPR050091">
    <property type="entry name" value="PKS_NRPS_Biosynth_Enz"/>
</dbReference>
<dbReference type="Pfam" id="PF16197">
    <property type="entry name" value="KAsynt_C_assoc"/>
    <property type="match status" value="1"/>
</dbReference>
<dbReference type="InterPro" id="IPR032821">
    <property type="entry name" value="PKS_assoc"/>
</dbReference>
<feature type="domain" description="Carrier" evidence="6">
    <location>
        <begin position="933"/>
        <end position="1014"/>
    </location>
</feature>
<dbReference type="InterPro" id="IPR014031">
    <property type="entry name" value="Ketoacyl_synth_C"/>
</dbReference>
<keyword evidence="2" id="KW-0597">Phosphoprotein</keyword>
<dbReference type="Pfam" id="PF02801">
    <property type="entry name" value="Ketoacyl-synt_C"/>
    <property type="match status" value="1"/>
</dbReference>
<evidence type="ECO:0000256" key="5">
    <source>
        <dbReference type="SAM" id="MobiDB-lite"/>
    </source>
</evidence>
<keyword evidence="3" id="KW-0808">Transferase</keyword>
<sequence length="1056" mass="109271">MGRVAVVGIDCRFPGAPDTAGFWDMLMRSGDGVGHVPPQRWAAGDFHSPDGAEGRTNTTEGGFIADPDVFDNEFFTVSPREAAAMDPQQRLLLHSAWRAVEDAGVAPHRLKGSDTGVFVGIMSNEWAQLHLTDYPRVTAQVGSGNGYCMTANRISYHLDLKGPSLAVDTACSSSLVAAHLAVNALLAGECGQAIVGGVNLALTPALSIFYTQAGLSAPDGRCKPFSSQADGIGRGEGVGTVVLRRLEDALADGQRVYAVIRGTAVNQDGRSNGITAPNRWSQQEVVEAAYRRAGVEPSDVTFTEGHGTGTALGDMMEVKALGHHHAGRTGKPMALGSVKGNLGHTEGAAGVAGLIKVALALHHRTVPASRFAAKESAALRLREQGLRLLKAPLRLPAGPTVAGLSSFGMGGTNAHAVLESAPAAPSPAAAGERGETGGAGAGVFTLTAPTPEALRRNLRAQADAVAARRAPLGALCWTSNSVKQGHRHRFAVAASDTRELSGLLRAAAEDEETLKRHTGTAAGQRIGFLFTGQGSQYAGMTAGLHRDSALYRRFLDEADAALMPHTHTSVREVMFGTGEEIHRTEWTQPALFAAGYALGSTLRALGARPDLVLGHSVGEFAAACLSGALPLEGAARLVAARGRLMQQLPAGGGMLAVRAGRDALAERVADEPWVSIAVDNGPQAVVLAGDIPALEQIEKELGAEHVRTRWLKVSHAFHSPLMRPMIEEFAEVAREVGGAAPRLPFYSTVLGRRLLDGEALDAGYWTAHIAAPVLYADAAAAMLTDSPTHLVEIGPQPTLTSLARRLGAGAAASAGRPAVAVPVKGEGSGGRDLAAALAALYQDGLEPDWDAVYGPGERTLQRLAPYEFSTEHRYWTAGPVRAAAADPATAESDAGAVPGQAALPVAVQVPGAGGVLPPAQPSAAASADPVGDPVADPVADAVLRAVGQVGGYPLAELGPHQRLYEDLGFDSVMVMELKHRIEEELTGGAELDMQELLLRLSSVDDLIGFLREHPAAGTGTGTTGTGTGTTGTGTGTTGTGPGTGTGTGTGIEERTA</sequence>
<dbReference type="Gene3D" id="3.40.47.10">
    <property type="match status" value="1"/>
</dbReference>
<evidence type="ECO:0000313" key="8">
    <source>
        <dbReference type="EMBL" id="MFC4497390.1"/>
    </source>
</evidence>
<dbReference type="SMART" id="SM00827">
    <property type="entry name" value="PKS_AT"/>
    <property type="match status" value="1"/>
</dbReference>
<dbReference type="InterPro" id="IPR036736">
    <property type="entry name" value="ACP-like_sf"/>
</dbReference>
<keyword evidence="4" id="KW-0045">Antibiotic biosynthesis</keyword>
<name>A0ABV9AFD3_9ACTN</name>
<evidence type="ECO:0000259" key="7">
    <source>
        <dbReference type="PROSITE" id="PS52004"/>
    </source>
</evidence>
<dbReference type="Pfam" id="PF00550">
    <property type="entry name" value="PP-binding"/>
    <property type="match status" value="1"/>
</dbReference>
<dbReference type="InterPro" id="IPR020841">
    <property type="entry name" value="PKS_Beta-ketoAc_synthase_dom"/>
</dbReference>
<evidence type="ECO:0000313" key="9">
    <source>
        <dbReference type="Proteomes" id="UP001595997"/>
    </source>
</evidence>
<evidence type="ECO:0000256" key="2">
    <source>
        <dbReference type="ARBA" id="ARBA00022553"/>
    </source>
</evidence>
<dbReference type="Gene3D" id="3.30.70.3290">
    <property type="match status" value="1"/>
</dbReference>
<dbReference type="InterPro" id="IPR016035">
    <property type="entry name" value="Acyl_Trfase/lysoPLipase"/>
</dbReference>
<protein>
    <submittedName>
        <fullName evidence="8">Type I polyketide synthase</fullName>
    </submittedName>
</protein>
<dbReference type="InterPro" id="IPR014030">
    <property type="entry name" value="Ketoacyl_synth_N"/>
</dbReference>
<dbReference type="Gene3D" id="3.40.366.10">
    <property type="entry name" value="Malonyl-Coenzyme A Acyl Carrier Protein, domain 2"/>
    <property type="match status" value="1"/>
</dbReference>
<dbReference type="CDD" id="cd00833">
    <property type="entry name" value="PKS"/>
    <property type="match status" value="1"/>
</dbReference>
<evidence type="ECO:0000256" key="4">
    <source>
        <dbReference type="ARBA" id="ARBA00023194"/>
    </source>
</evidence>
<comment type="caution">
    <text evidence="8">The sequence shown here is derived from an EMBL/GenBank/DDBJ whole genome shotgun (WGS) entry which is preliminary data.</text>
</comment>
<dbReference type="Gene3D" id="1.10.1200.10">
    <property type="entry name" value="ACP-like"/>
    <property type="match status" value="1"/>
</dbReference>
<dbReference type="PROSITE" id="PS50075">
    <property type="entry name" value="CARRIER"/>
    <property type="match status" value="1"/>
</dbReference>
<keyword evidence="1" id="KW-0596">Phosphopantetheine</keyword>
<dbReference type="InterPro" id="IPR016039">
    <property type="entry name" value="Thiolase-like"/>
</dbReference>
<dbReference type="Pfam" id="PF00109">
    <property type="entry name" value="ketoacyl-synt"/>
    <property type="match status" value="1"/>
</dbReference>
<evidence type="ECO:0000256" key="1">
    <source>
        <dbReference type="ARBA" id="ARBA00022450"/>
    </source>
</evidence>
<dbReference type="InterPro" id="IPR020806">
    <property type="entry name" value="PKS_PP-bd"/>
</dbReference>
<dbReference type="Proteomes" id="UP001595997">
    <property type="component" value="Unassembled WGS sequence"/>
</dbReference>
<keyword evidence="9" id="KW-1185">Reference proteome</keyword>
<feature type="region of interest" description="Disordered" evidence="5">
    <location>
        <begin position="1014"/>
        <end position="1056"/>
    </location>
</feature>
<dbReference type="InterPro" id="IPR009081">
    <property type="entry name" value="PP-bd_ACP"/>
</dbReference>
<dbReference type="InterPro" id="IPR001227">
    <property type="entry name" value="Ac_transferase_dom_sf"/>
</dbReference>
<feature type="domain" description="Ketosynthase family 3 (KS3)" evidence="7">
    <location>
        <begin position="1"/>
        <end position="420"/>
    </location>
</feature>
<dbReference type="SMART" id="SM00825">
    <property type="entry name" value="PKS_KS"/>
    <property type="match status" value="1"/>
</dbReference>
<dbReference type="SUPFAM" id="SSF47336">
    <property type="entry name" value="ACP-like"/>
    <property type="match status" value="1"/>
</dbReference>
<dbReference type="SUPFAM" id="SSF55048">
    <property type="entry name" value="Probable ACP-binding domain of malonyl-CoA ACP transacylase"/>
    <property type="match status" value="1"/>
</dbReference>
<dbReference type="SMART" id="SM00823">
    <property type="entry name" value="PKS_PP"/>
    <property type="match status" value="1"/>
</dbReference>
<evidence type="ECO:0000259" key="6">
    <source>
        <dbReference type="PROSITE" id="PS50075"/>
    </source>
</evidence>
<dbReference type="InterPro" id="IPR016036">
    <property type="entry name" value="Malonyl_transacylase_ACP-bd"/>
</dbReference>
<dbReference type="InterPro" id="IPR014043">
    <property type="entry name" value="Acyl_transferase_dom"/>
</dbReference>
<dbReference type="PROSITE" id="PS52004">
    <property type="entry name" value="KS3_2"/>
    <property type="match status" value="1"/>
</dbReference>
<dbReference type="PANTHER" id="PTHR43775:SF37">
    <property type="entry name" value="SI:DKEY-61P9.11"/>
    <property type="match status" value="1"/>
</dbReference>
<accession>A0ABV9AFD3</accession>
<dbReference type="RefSeq" id="WP_386452053.1">
    <property type="nucleotide sequence ID" value="NZ_JBHSFH010000015.1"/>
</dbReference>
<organism evidence="8 9">
    <name type="scientific">Streptomyces ovatisporus</name>
    <dbReference type="NCBI Taxonomy" id="1128682"/>
    <lineage>
        <taxon>Bacteria</taxon>
        <taxon>Bacillati</taxon>
        <taxon>Actinomycetota</taxon>
        <taxon>Actinomycetes</taxon>
        <taxon>Kitasatosporales</taxon>
        <taxon>Streptomycetaceae</taxon>
        <taxon>Streptomyces</taxon>
    </lineage>
</organism>